<protein>
    <submittedName>
        <fullName evidence="3">Type I phosphodiesterase nucleotide pyrophosphatase family</fullName>
    </submittedName>
</protein>
<comment type="caution">
    <text evidence="3">The sequence shown here is derived from an EMBL/GenBank/DDBJ whole genome shotgun (WGS) entry which is preliminary data.</text>
</comment>
<evidence type="ECO:0000313" key="3">
    <source>
        <dbReference type="EMBL" id="CAB4038025.1"/>
    </source>
</evidence>
<reference evidence="3" key="1">
    <citation type="submission" date="2020-04" db="EMBL/GenBank/DDBJ databases">
        <authorList>
            <person name="Alioto T."/>
            <person name="Alioto T."/>
            <person name="Gomez Garrido J."/>
        </authorList>
    </citation>
    <scope>NUCLEOTIDE SEQUENCE</scope>
    <source>
        <strain evidence="3">A484AB</strain>
    </source>
</reference>
<dbReference type="OrthoDB" id="96314at2759"/>
<accession>A0A7D9JYB3</accession>
<evidence type="ECO:0000256" key="1">
    <source>
        <dbReference type="ARBA" id="ARBA00001913"/>
    </source>
</evidence>
<dbReference type="EMBL" id="CACRXK020023721">
    <property type="protein sequence ID" value="CAB4038025.1"/>
    <property type="molecule type" value="Genomic_DNA"/>
</dbReference>
<gene>
    <name evidence="3" type="ORF">PACLA_8A060933</name>
</gene>
<evidence type="ECO:0000256" key="2">
    <source>
        <dbReference type="ARBA" id="ARBA00008779"/>
    </source>
</evidence>
<dbReference type="Gene3D" id="3.40.720.10">
    <property type="entry name" value="Alkaline Phosphatase, subunit A"/>
    <property type="match status" value="1"/>
</dbReference>
<organism evidence="3 4">
    <name type="scientific">Paramuricea clavata</name>
    <name type="common">Red gorgonian</name>
    <name type="synonym">Violescent sea-whip</name>
    <dbReference type="NCBI Taxonomy" id="317549"/>
    <lineage>
        <taxon>Eukaryota</taxon>
        <taxon>Metazoa</taxon>
        <taxon>Cnidaria</taxon>
        <taxon>Anthozoa</taxon>
        <taxon>Octocorallia</taxon>
        <taxon>Malacalcyonacea</taxon>
        <taxon>Plexauridae</taxon>
        <taxon>Paramuricea</taxon>
    </lineage>
</organism>
<dbReference type="Pfam" id="PF00884">
    <property type="entry name" value="Sulfatase"/>
    <property type="match status" value="1"/>
</dbReference>
<comment type="cofactor">
    <cofactor evidence="1">
        <name>Ca(2+)</name>
        <dbReference type="ChEBI" id="CHEBI:29108"/>
    </cofactor>
</comment>
<dbReference type="InterPro" id="IPR017850">
    <property type="entry name" value="Alkaline_phosphatase_core_sf"/>
</dbReference>
<proteinExistence type="inferred from homology"/>
<dbReference type="AlphaFoldDB" id="A0A7D9JYB3"/>
<evidence type="ECO:0000313" key="4">
    <source>
        <dbReference type="Proteomes" id="UP001152795"/>
    </source>
</evidence>
<keyword evidence="4" id="KW-1185">Reference proteome</keyword>
<dbReference type="SUPFAM" id="SSF53649">
    <property type="entry name" value="Alkaline phosphatase-like"/>
    <property type="match status" value="1"/>
</dbReference>
<comment type="similarity">
    <text evidence="2">Belongs to the sulfatase family.</text>
</comment>
<dbReference type="Proteomes" id="UP001152795">
    <property type="component" value="Unassembled WGS sequence"/>
</dbReference>
<dbReference type="InterPro" id="IPR000917">
    <property type="entry name" value="Sulfatase_N"/>
</dbReference>
<name>A0A7D9JYB3_PARCT</name>
<sequence>MRVTKNISCYISARVDKAGHEHCWGCKEYYDELKVIDGYIQGITKALNETKTSQGKTMLDETLMMVVSDHGGYTNIHGECNGPNTECLSFTMTATMNVPLLLRGPGIKKNYNMSASKTYVANRDVVQTALHALGLEKGQYMTGKVLHEVFKEPEVAAVSKARFINGFQQLLFMCVLLSFPYYL</sequence>